<dbReference type="Proteomes" id="UP001165960">
    <property type="component" value="Unassembled WGS sequence"/>
</dbReference>
<sequence length="237" mass="25632">MLVKKPQLQDSNPGILQAGSLQDQLPGFLRFYGLKLDQDSTSGKLLRPAELKLPASMPPTLNFSVSPANESMGLAKNPKITGAAAEGESKKLPVECRPPGDDQSCNPKGKFESSCFNPANERSPMQDATEGCLTIVDGITRPEGNCKSLPMSNHPQEVVEANKSTSTQLFRVMYIILTGIVDFMVPSNGPWAIIGKYLSYIVKLAPILWWALPSRPAGCPPASSQEPPTDRPLTQRA</sequence>
<name>A0ACC2UTQ7_9FUNG</name>
<keyword evidence="2" id="KW-1185">Reference proteome</keyword>
<accession>A0ACC2UTQ7</accession>
<protein>
    <submittedName>
        <fullName evidence="1">Uncharacterized protein</fullName>
    </submittedName>
</protein>
<comment type="caution">
    <text evidence="1">The sequence shown here is derived from an EMBL/GenBank/DDBJ whole genome shotgun (WGS) entry which is preliminary data.</text>
</comment>
<gene>
    <name evidence="1" type="ORF">DSO57_1005856</name>
</gene>
<proteinExistence type="predicted"/>
<evidence type="ECO:0000313" key="1">
    <source>
        <dbReference type="EMBL" id="KAJ9090119.1"/>
    </source>
</evidence>
<reference evidence="1" key="1">
    <citation type="submission" date="2022-04" db="EMBL/GenBank/DDBJ databases">
        <title>Genome of the entomopathogenic fungus Entomophthora muscae.</title>
        <authorList>
            <person name="Elya C."/>
            <person name="Lovett B.R."/>
            <person name="Lee E."/>
            <person name="Macias A.M."/>
            <person name="Hajek A.E."/>
            <person name="De Bivort B.L."/>
            <person name="Kasson M.T."/>
            <person name="De Fine Licht H.H."/>
            <person name="Stajich J.E."/>
        </authorList>
    </citation>
    <scope>NUCLEOTIDE SEQUENCE</scope>
    <source>
        <strain evidence="1">Berkeley</strain>
    </source>
</reference>
<dbReference type="EMBL" id="QTSX02000016">
    <property type="protein sequence ID" value="KAJ9090119.1"/>
    <property type="molecule type" value="Genomic_DNA"/>
</dbReference>
<organism evidence="1 2">
    <name type="scientific">Entomophthora muscae</name>
    <dbReference type="NCBI Taxonomy" id="34485"/>
    <lineage>
        <taxon>Eukaryota</taxon>
        <taxon>Fungi</taxon>
        <taxon>Fungi incertae sedis</taxon>
        <taxon>Zoopagomycota</taxon>
        <taxon>Entomophthoromycotina</taxon>
        <taxon>Entomophthoromycetes</taxon>
        <taxon>Entomophthorales</taxon>
        <taxon>Entomophthoraceae</taxon>
        <taxon>Entomophthora</taxon>
    </lineage>
</organism>
<evidence type="ECO:0000313" key="2">
    <source>
        <dbReference type="Proteomes" id="UP001165960"/>
    </source>
</evidence>